<evidence type="ECO:0000256" key="1">
    <source>
        <dbReference type="SAM" id="MobiDB-lite"/>
    </source>
</evidence>
<reference evidence="2 3" key="1">
    <citation type="submission" date="2014-07" db="EMBL/GenBank/DDBJ databases">
        <title>Genome Sequencing of Dermacoccus nishinomiyaensis.</title>
        <authorList>
            <person name="Hong K.W."/>
            <person name="Chan K.G."/>
        </authorList>
    </citation>
    <scope>NUCLEOTIDE SEQUENCE [LARGE SCALE GENOMIC DNA]</scope>
    <source>
        <strain evidence="2 3">M25</strain>
    </source>
</reference>
<protein>
    <submittedName>
        <fullName evidence="2">Uncharacterized protein</fullName>
    </submittedName>
</protein>
<sequence>MHDATLGSCVDEQTMQARVDRLEPTHQHVGRRRGRDGSSTQRPRQQAFELGAHDCGVRRPGGDCFETRPLEHEQGRDEGGHLVGVEYEGRDRDARVQAVAAAGTGRDRTL</sequence>
<gene>
    <name evidence="2" type="ORF">HX89_08210</name>
</gene>
<dbReference type="HOGENOM" id="CLU_2166840_0_0_11"/>
<dbReference type="EMBL" id="CP008889">
    <property type="protein sequence ID" value="AIF40925.1"/>
    <property type="molecule type" value="Genomic_DNA"/>
</dbReference>
<evidence type="ECO:0000313" key="2">
    <source>
        <dbReference type="EMBL" id="AIF40925.1"/>
    </source>
</evidence>
<dbReference type="AlphaFoldDB" id="A0A075JGJ7"/>
<proteinExistence type="predicted"/>
<evidence type="ECO:0000313" key="3">
    <source>
        <dbReference type="Proteomes" id="UP000027986"/>
    </source>
</evidence>
<keyword evidence="3" id="KW-1185">Reference proteome</keyword>
<feature type="region of interest" description="Disordered" evidence="1">
    <location>
        <begin position="1"/>
        <end position="59"/>
    </location>
</feature>
<dbReference type="Proteomes" id="UP000027986">
    <property type="component" value="Chromosome"/>
</dbReference>
<name>A0A075JGJ7_9MICO</name>
<dbReference type="KEGG" id="dni:HX89_08210"/>
<accession>A0A075JGJ7</accession>
<organism evidence="2 3">
    <name type="scientific">Dermacoccus nishinomiyaensis</name>
    <dbReference type="NCBI Taxonomy" id="1274"/>
    <lineage>
        <taxon>Bacteria</taxon>
        <taxon>Bacillati</taxon>
        <taxon>Actinomycetota</taxon>
        <taxon>Actinomycetes</taxon>
        <taxon>Micrococcales</taxon>
        <taxon>Dermacoccaceae</taxon>
        <taxon>Dermacoccus</taxon>
    </lineage>
</organism>